<proteinExistence type="predicted"/>
<feature type="non-terminal residue" evidence="1">
    <location>
        <position position="39"/>
    </location>
</feature>
<reference evidence="1" key="1">
    <citation type="journal article" date="2015" name="Nature">
        <title>Complex archaea that bridge the gap between prokaryotes and eukaryotes.</title>
        <authorList>
            <person name="Spang A."/>
            <person name="Saw J.H."/>
            <person name="Jorgensen S.L."/>
            <person name="Zaremba-Niedzwiedzka K."/>
            <person name="Martijn J."/>
            <person name="Lind A.E."/>
            <person name="van Eijk R."/>
            <person name="Schleper C."/>
            <person name="Guy L."/>
            <person name="Ettema T.J."/>
        </authorList>
    </citation>
    <scope>NUCLEOTIDE SEQUENCE</scope>
</reference>
<organism evidence="1">
    <name type="scientific">marine sediment metagenome</name>
    <dbReference type="NCBI Taxonomy" id="412755"/>
    <lineage>
        <taxon>unclassified sequences</taxon>
        <taxon>metagenomes</taxon>
        <taxon>ecological metagenomes</taxon>
    </lineage>
</organism>
<name>A0A0F8YXR9_9ZZZZ</name>
<dbReference type="AlphaFoldDB" id="A0A0F8YXR9"/>
<accession>A0A0F8YXR9</accession>
<evidence type="ECO:0000313" key="1">
    <source>
        <dbReference type="EMBL" id="KKK52801.1"/>
    </source>
</evidence>
<comment type="caution">
    <text evidence="1">The sequence shown here is derived from an EMBL/GenBank/DDBJ whole genome shotgun (WGS) entry which is preliminary data.</text>
</comment>
<gene>
    <name evidence="1" type="ORF">LCGC14_3101290</name>
</gene>
<protein>
    <submittedName>
        <fullName evidence="1">Uncharacterized protein</fullName>
    </submittedName>
</protein>
<dbReference type="EMBL" id="LAZR01066835">
    <property type="protein sequence ID" value="KKK52801.1"/>
    <property type="molecule type" value="Genomic_DNA"/>
</dbReference>
<sequence length="39" mass="4066">MKLPFISGKMQDLSGAAEECSKLPIAADKGVQNCPDGQS</sequence>